<dbReference type="InterPro" id="IPR025836">
    <property type="entry name" value="Zn_knuckle_CX2CX4HX4C"/>
</dbReference>
<dbReference type="InterPro" id="IPR040256">
    <property type="entry name" value="At4g02000-like"/>
</dbReference>
<feature type="region of interest" description="Disordered" evidence="2">
    <location>
        <begin position="634"/>
        <end position="703"/>
    </location>
</feature>
<evidence type="ECO:0000313" key="4">
    <source>
        <dbReference type="EMBL" id="KAG5555975.1"/>
    </source>
</evidence>
<organism evidence="4 5">
    <name type="scientific">Rhododendron griersonianum</name>
    <dbReference type="NCBI Taxonomy" id="479676"/>
    <lineage>
        <taxon>Eukaryota</taxon>
        <taxon>Viridiplantae</taxon>
        <taxon>Streptophyta</taxon>
        <taxon>Embryophyta</taxon>
        <taxon>Tracheophyta</taxon>
        <taxon>Spermatophyta</taxon>
        <taxon>Magnoliopsida</taxon>
        <taxon>eudicotyledons</taxon>
        <taxon>Gunneridae</taxon>
        <taxon>Pentapetalae</taxon>
        <taxon>asterids</taxon>
        <taxon>Ericales</taxon>
        <taxon>Ericaceae</taxon>
        <taxon>Ericoideae</taxon>
        <taxon>Rhodoreae</taxon>
        <taxon>Rhododendron</taxon>
    </lineage>
</organism>
<dbReference type="PROSITE" id="PS50158">
    <property type="entry name" value="ZF_CCHC"/>
    <property type="match status" value="1"/>
</dbReference>
<keyword evidence="5" id="KW-1185">Reference proteome</keyword>
<keyword evidence="1" id="KW-0479">Metal-binding</keyword>
<protein>
    <recommendedName>
        <fullName evidence="3">CCHC-type domain-containing protein</fullName>
    </recommendedName>
</protein>
<keyword evidence="1" id="KW-0862">Zinc</keyword>
<feature type="compositionally biased region" description="Low complexity" evidence="2">
    <location>
        <begin position="553"/>
        <end position="569"/>
    </location>
</feature>
<proteinExistence type="predicted"/>
<dbReference type="AlphaFoldDB" id="A0AAV6KU13"/>
<reference evidence="4" key="1">
    <citation type="submission" date="2020-08" db="EMBL/GenBank/DDBJ databases">
        <title>Plant Genome Project.</title>
        <authorList>
            <person name="Zhang R.-G."/>
        </authorList>
    </citation>
    <scope>NUCLEOTIDE SEQUENCE</scope>
    <source>
        <strain evidence="4">WSP0</strain>
        <tissue evidence="4">Leaf</tissue>
    </source>
</reference>
<dbReference type="Pfam" id="PF14392">
    <property type="entry name" value="zf-CCHC_4"/>
    <property type="match status" value="1"/>
</dbReference>
<dbReference type="GO" id="GO:0003676">
    <property type="term" value="F:nucleic acid binding"/>
    <property type="evidence" value="ECO:0007669"/>
    <property type="project" value="InterPro"/>
</dbReference>
<feature type="region of interest" description="Disordered" evidence="2">
    <location>
        <begin position="463"/>
        <end position="597"/>
    </location>
</feature>
<feature type="compositionally biased region" description="Polar residues" evidence="2">
    <location>
        <begin position="485"/>
        <end position="508"/>
    </location>
</feature>
<feature type="compositionally biased region" description="Basic and acidic residues" evidence="2">
    <location>
        <begin position="635"/>
        <end position="644"/>
    </location>
</feature>
<gene>
    <name evidence="4" type="ORF">RHGRI_006566</name>
</gene>
<name>A0AAV6KU13_9ERIC</name>
<comment type="caution">
    <text evidence="4">The sequence shown here is derived from an EMBL/GenBank/DDBJ whole genome shotgun (WGS) entry which is preliminary data.</text>
</comment>
<dbReference type="PANTHER" id="PTHR31286:SF178">
    <property type="entry name" value="DUF4283 DOMAIN-CONTAINING PROTEIN"/>
    <property type="match status" value="1"/>
</dbReference>
<evidence type="ECO:0000256" key="1">
    <source>
        <dbReference type="PROSITE-ProRule" id="PRU00047"/>
    </source>
</evidence>
<dbReference type="EMBL" id="JACTNZ010000003">
    <property type="protein sequence ID" value="KAG5555975.1"/>
    <property type="molecule type" value="Genomic_DNA"/>
</dbReference>
<keyword evidence="1" id="KW-0863">Zinc-finger</keyword>
<evidence type="ECO:0000256" key="2">
    <source>
        <dbReference type="SAM" id="MobiDB-lite"/>
    </source>
</evidence>
<feature type="domain" description="CCHC-type" evidence="3">
    <location>
        <begin position="387"/>
        <end position="401"/>
    </location>
</feature>
<dbReference type="Proteomes" id="UP000823749">
    <property type="component" value="Chromosome 3"/>
</dbReference>
<feature type="compositionally biased region" description="Low complexity" evidence="2">
    <location>
        <begin position="509"/>
        <end position="526"/>
    </location>
</feature>
<evidence type="ECO:0000259" key="3">
    <source>
        <dbReference type="PROSITE" id="PS50158"/>
    </source>
</evidence>
<evidence type="ECO:0000313" key="5">
    <source>
        <dbReference type="Proteomes" id="UP000823749"/>
    </source>
</evidence>
<dbReference type="PANTHER" id="PTHR31286">
    <property type="entry name" value="GLYCINE-RICH CELL WALL STRUCTURAL PROTEIN 1.8-LIKE"/>
    <property type="match status" value="1"/>
</dbReference>
<dbReference type="InterPro" id="IPR001878">
    <property type="entry name" value="Znf_CCHC"/>
</dbReference>
<dbReference type="GO" id="GO:0008270">
    <property type="term" value="F:zinc ion binding"/>
    <property type="evidence" value="ECO:0007669"/>
    <property type="project" value="UniProtKB-KW"/>
</dbReference>
<sequence length="748" mass="82855">MLNFEGKEVVIKSEVQAIVSYAMASFALPKKFCDKLNYEEMTQKEEECTGRHGRECPRIYFPNPLSLELQRGGVLLGSGLVFSKGETSSKGPDGKSLIAFLFVSRMIRGFHILKRLYKIHSSRLLDCPVVMGSEALVISSVMKWTISIMEDLDSAVNRHQLPGKCAFLAWQIWKARNDWVFNSVPVNPLEVIHKASFSWSAFQACMSSPGVRDDAAPNDANSILTLIIVLQVIFKVSEFSIIPWSNTPNNLNNLFLFRFEEPEDKNTVLLDGPWSVMNSLLVLQPLQEGMAVSDMEFSKCPFWVQVHGLPIEKMTRSTAELLGRRFGSLLGVEAGHGELLLNRSFLRFRVEVNLSQPLPRGFWLRRTTATGVDRWISYKYEKLSDFCYACGRIGHENKACKFVSREEGAQSGYGPEMRTGRARKPFLPGAPLKQQVDEAALRVEELLQRRPVFHSVEAREVAGRNERVASTAEENNRTEVEELSQPHSPNQADVLTMTDGGQTVLQGNPRTTTSLPLSSISTYTPLGSPRPLPFSAEPTDLIEGPKITIVTKPSTTSSPGPDSSPSSPSNKPYFVTEPSDSPKASYPGPSAFDPLQTPRLTLTSPFLIQPKPPQPPNLDVPLSSIFNSLSLKRKSTSDLDDPSHPKLLRLCAPNPDTNPKPSHPHNVPNPPSHVGLPKINNRYITRSRNRKSPSGPKNKGMADLDSKLVEVLVSNSSNMELETSLVPLSTPPTERVVVADPMQPPAQC</sequence>
<accession>A0AAV6KU13</accession>